<dbReference type="InterPro" id="IPR001789">
    <property type="entry name" value="Sig_transdc_resp-reg_receiver"/>
</dbReference>
<dbReference type="Pfam" id="PF00072">
    <property type="entry name" value="Response_reg"/>
    <property type="match status" value="1"/>
</dbReference>
<evidence type="ECO:0000313" key="8">
    <source>
        <dbReference type="Proteomes" id="UP000785613"/>
    </source>
</evidence>
<feature type="domain" description="Response regulatory" evidence="6">
    <location>
        <begin position="7"/>
        <end position="152"/>
    </location>
</feature>
<dbReference type="InterPro" id="IPR003661">
    <property type="entry name" value="HisK_dim/P_dom"/>
</dbReference>
<dbReference type="SUPFAM" id="SSF47384">
    <property type="entry name" value="Homodimeric domain of signal transducing histidine kinase"/>
    <property type="match status" value="1"/>
</dbReference>
<dbReference type="EC" id="2.7.13.3" evidence="2"/>
<dbReference type="InterPro" id="IPR004358">
    <property type="entry name" value="Sig_transdc_His_kin-like_C"/>
</dbReference>
<dbReference type="Pfam" id="PF02518">
    <property type="entry name" value="HATPase_c"/>
    <property type="match status" value="1"/>
</dbReference>
<sequence length="443" mass="47399">MSYANRRILLIDDMPSIHEDFRKILAARPALSELDAMETQLFGSSSMPAAGFVLDSAYQGEEGVALARRACADGLPYALAFVDMRMPPGIDGAETIARLWRHDPQLQVVLCTAYSDHEWDALLARLDVRDRLLVLKKPFDAIEVVQLAAMLTAKWSATQAAACELRRLDEAVRERTAALDREVAARAQLEARLAQAEKLASVGRLAAGVAHEINNPLGFLSSNLQTLESYVGALLARFEGAPGAADGAELGYMKDDLPALMAESRAGLARVARIVKGLRDFAPEDTGQEWTRADVRVCLEATLTVLGARIGQGIAVERSYGVLPDIDCRPAQLNQVFMSLLTNALDAIGAVAGTLAVRAGSADGQVWIEVEDSGCGIGAQHLPLIFDPFFTTKRIGQGMGLGLSQVYGIVQAHQGSIAASSGEGRGAMVRVVLPVRQAAAQRA</sequence>
<evidence type="ECO:0000256" key="1">
    <source>
        <dbReference type="ARBA" id="ARBA00000085"/>
    </source>
</evidence>
<dbReference type="PRINTS" id="PR00344">
    <property type="entry name" value="BCTRLSENSOR"/>
</dbReference>
<dbReference type="CDD" id="cd00082">
    <property type="entry name" value="HisKA"/>
    <property type="match status" value="1"/>
</dbReference>
<dbReference type="Gene3D" id="3.40.50.2300">
    <property type="match status" value="1"/>
</dbReference>
<accession>A0ABX0LQU6</accession>
<organism evidence="7 8">
    <name type="scientific">Massilia rubra</name>
    <dbReference type="NCBI Taxonomy" id="2607910"/>
    <lineage>
        <taxon>Bacteria</taxon>
        <taxon>Pseudomonadati</taxon>
        <taxon>Pseudomonadota</taxon>
        <taxon>Betaproteobacteria</taxon>
        <taxon>Burkholderiales</taxon>
        <taxon>Oxalobacteraceae</taxon>
        <taxon>Telluria group</taxon>
        <taxon>Massilia</taxon>
    </lineage>
</organism>
<dbReference type="InterPro" id="IPR011006">
    <property type="entry name" value="CheY-like_superfamily"/>
</dbReference>
<gene>
    <name evidence="7" type="ORF">F0185_13310</name>
</gene>
<dbReference type="SUPFAM" id="SSF55874">
    <property type="entry name" value="ATPase domain of HSP90 chaperone/DNA topoisomerase II/histidine kinase"/>
    <property type="match status" value="1"/>
</dbReference>
<reference evidence="7 8" key="1">
    <citation type="submission" date="2019-09" db="EMBL/GenBank/DDBJ databases">
        <title>Taxonomy of Antarctic Massilia spp.: description of Massilia rubra sp. nov., Massilia aquatica sp. nov., Massilia mucilaginosa sp. nov., Massilia frigida sp. nov. isolated from streams, lakes and regoliths.</title>
        <authorList>
            <person name="Holochova P."/>
            <person name="Sedlacek I."/>
            <person name="Kralova S."/>
            <person name="Maslanova I."/>
            <person name="Busse H.-J."/>
            <person name="Stankova E."/>
            <person name="Vrbovska V."/>
            <person name="Kovarovic V."/>
            <person name="Bartak M."/>
            <person name="Svec P."/>
            <person name="Pantucek R."/>
        </authorList>
    </citation>
    <scope>NUCLEOTIDE SEQUENCE [LARGE SCALE GENOMIC DNA]</scope>
    <source>
        <strain evidence="7 8">CCM 8692</strain>
    </source>
</reference>
<feature type="modified residue" description="4-aspartylphosphate" evidence="4">
    <location>
        <position position="83"/>
    </location>
</feature>
<comment type="caution">
    <text evidence="7">The sequence shown here is derived from an EMBL/GenBank/DDBJ whole genome shotgun (WGS) entry which is preliminary data.</text>
</comment>
<dbReference type="Gene3D" id="1.10.287.130">
    <property type="match status" value="1"/>
</dbReference>
<dbReference type="InterPro" id="IPR036890">
    <property type="entry name" value="HATPase_C_sf"/>
</dbReference>
<feature type="domain" description="Histidine kinase" evidence="5">
    <location>
        <begin position="208"/>
        <end position="437"/>
    </location>
</feature>
<dbReference type="RefSeq" id="WP_167225142.1">
    <property type="nucleotide sequence ID" value="NZ_VUYU01000007.1"/>
</dbReference>
<evidence type="ECO:0000259" key="6">
    <source>
        <dbReference type="PROSITE" id="PS50110"/>
    </source>
</evidence>
<keyword evidence="3 4" id="KW-0597">Phosphoprotein</keyword>
<comment type="catalytic activity">
    <reaction evidence="1">
        <text>ATP + protein L-histidine = ADP + protein N-phospho-L-histidine.</text>
        <dbReference type="EC" id="2.7.13.3"/>
    </reaction>
</comment>
<dbReference type="PANTHER" id="PTHR43065:SF50">
    <property type="entry name" value="HISTIDINE KINASE"/>
    <property type="match status" value="1"/>
</dbReference>
<dbReference type="InterPro" id="IPR005467">
    <property type="entry name" value="His_kinase_dom"/>
</dbReference>
<dbReference type="SUPFAM" id="SSF52172">
    <property type="entry name" value="CheY-like"/>
    <property type="match status" value="1"/>
</dbReference>
<dbReference type="EMBL" id="VUYU01000007">
    <property type="protein sequence ID" value="NHZ34562.1"/>
    <property type="molecule type" value="Genomic_DNA"/>
</dbReference>
<dbReference type="PROSITE" id="PS50109">
    <property type="entry name" value="HIS_KIN"/>
    <property type="match status" value="1"/>
</dbReference>
<dbReference type="SMART" id="SM00387">
    <property type="entry name" value="HATPase_c"/>
    <property type="match status" value="1"/>
</dbReference>
<name>A0ABX0LQU6_9BURK</name>
<evidence type="ECO:0000256" key="2">
    <source>
        <dbReference type="ARBA" id="ARBA00012438"/>
    </source>
</evidence>
<dbReference type="PROSITE" id="PS50110">
    <property type="entry name" value="RESPONSE_REGULATORY"/>
    <property type="match status" value="1"/>
</dbReference>
<proteinExistence type="predicted"/>
<protein>
    <recommendedName>
        <fullName evidence="2">histidine kinase</fullName>
        <ecNumber evidence="2">2.7.13.3</ecNumber>
    </recommendedName>
</protein>
<dbReference type="InterPro" id="IPR036097">
    <property type="entry name" value="HisK_dim/P_sf"/>
</dbReference>
<dbReference type="Proteomes" id="UP000785613">
    <property type="component" value="Unassembled WGS sequence"/>
</dbReference>
<keyword evidence="8" id="KW-1185">Reference proteome</keyword>
<evidence type="ECO:0000259" key="5">
    <source>
        <dbReference type="PROSITE" id="PS50109"/>
    </source>
</evidence>
<dbReference type="PANTHER" id="PTHR43065">
    <property type="entry name" value="SENSOR HISTIDINE KINASE"/>
    <property type="match status" value="1"/>
</dbReference>
<evidence type="ECO:0000256" key="3">
    <source>
        <dbReference type="ARBA" id="ARBA00022553"/>
    </source>
</evidence>
<evidence type="ECO:0000313" key="7">
    <source>
        <dbReference type="EMBL" id="NHZ34562.1"/>
    </source>
</evidence>
<evidence type="ECO:0000256" key="4">
    <source>
        <dbReference type="PROSITE-ProRule" id="PRU00169"/>
    </source>
</evidence>
<dbReference type="Gene3D" id="3.30.565.10">
    <property type="entry name" value="Histidine kinase-like ATPase, C-terminal domain"/>
    <property type="match status" value="1"/>
</dbReference>
<dbReference type="InterPro" id="IPR003594">
    <property type="entry name" value="HATPase_dom"/>
</dbReference>